<accession>A0A1F4YH63</accession>
<proteinExistence type="predicted"/>
<sequence>MRVRAERGALMGEIEDVEKMAAVGFPIVDGLFPLLSGSRRYGKWYDQAKVRSERVWMERTSQPVPDAVEEARQRVIDWSRRAGDDQDILDMLSKMLEKWGEEANRGKGGKAAFRVDGEAVEAAELRRFAGEMVIHDVERVAAALVGLEAELMRKKGEV</sequence>
<dbReference type="Proteomes" id="UP000178176">
    <property type="component" value="Unassembled WGS sequence"/>
</dbReference>
<organism evidence="1 2">
    <name type="scientific">Candidatus Amesbacteria bacterium RIFCSPHIGHO2_01_FULL_48_32b</name>
    <dbReference type="NCBI Taxonomy" id="1797253"/>
    <lineage>
        <taxon>Bacteria</taxon>
        <taxon>Candidatus Amesiibacteriota</taxon>
    </lineage>
</organism>
<dbReference type="EMBL" id="MEXH01000001">
    <property type="protein sequence ID" value="OGC93218.1"/>
    <property type="molecule type" value="Genomic_DNA"/>
</dbReference>
<evidence type="ECO:0000313" key="1">
    <source>
        <dbReference type="EMBL" id="OGC93218.1"/>
    </source>
</evidence>
<protein>
    <submittedName>
        <fullName evidence="1">Uncharacterized protein</fullName>
    </submittedName>
</protein>
<gene>
    <name evidence="1" type="ORF">A2876_04930</name>
</gene>
<comment type="caution">
    <text evidence="1">The sequence shown here is derived from an EMBL/GenBank/DDBJ whole genome shotgun (WGS) entry which is preliminary data.</text>
</comment>
<dbReference type="AlphaFoldDB" id="A0A1F4YH63"/>
<name>A0A1F4YH63_9BACT</name>
<evidence type="ECO:0000313" key="2">
    <source>
        <dbReference type="Proteomes" id="UP000178176"/>
    </source>
</evidence>
<reference evidence="1 2" key="1">
    <citation type="journal article" date="2016" name="Nat. Commun.">
        <title>Thousands of microbial genomes shed light on interconnected biogeochemical processes in an aquifer system.</title>
        <authorList>
            <person name="Anantharaman K."/>
            <person name="Brown C.T."/>
            <person name="Hug L.A."/>
            <person name="Sharon I."/>
            <person name="Castelle C.J."/>
            <person name="Probst A.J."/>
            <person name="Thomas B.C."/>
            <person name="Singh A."/>
            <person name="Wilkins M.J."/>
            <person name="Karaoz U."/>
            <person name="Brodie E.L."/>
            <person name="Williams K.H."/>
            <person name="Hubbard S.S."/>
            <person name="Banfield J.F."/>
        </authorList>
    </citation>
    <scope>NUCLEOTIDE SEQUENCE [LARGE SCALE GENOMIC DNA]</scope>
</reference>